<evidence type="ECO:0000313" key="3">
    <source>
        <dbReference type="Proteomes" id="UP000522313"/>
    </source>
</evidence>
<dbReference type="CDD" id="cd16018">
    <property type="entry name" value="Enpp"/>
    <property type="match status" value="1"/>
</dbReference>
<dbReference type="PANTHER" id="PTHR10151:SF120">
    <property type="entry name" value="BIS(5'-ADENOSYL)-TRIPHOSPHATASE"/>
    <property type="match status" value="1"/>
</dbReference>
<comment type="caution">
    <text evidence="2">The sequence shown here is derived from an EMBL/GenBank/DDBJ whole genome shotgun (WGS) entry which is preliminary data.</text>
</comment>
<evidence type="ECO:0000313" key="2">
    <source>
        <dbReference type="EMBL" id="MBB6504515.1"/>
    </source>
</evidence>
<dbReference type="GO" id="GO:0016787">
    <property type="term" value="F:hydrolase activity"/>
    <property type="evidence" value="ECO:0007669"/>
    <property type="project" value="UniProtKB-ARBA"/>
</dbReference>
<protein>
    <submittedName>
        <fullName evidence="2">Putative AlkP superfamily pyrophosphatase or phosphodiesterase</fullName>
    </submittedName>
</protein>
<dbReference type="AlphaFoldDB" id="A0A7X0MNZ6"/>
<dbReference type="EMBL" id="JACHBT010000006">
    <property type="protein sequence ID" value="MBB6504515.1"/>
    <property type="molecule type" value="Genomic_DNA"/>
</dbReference>
<reference evidence="2 3" key="1">
    <citation type="submission" date="2020-08" db="EMBL/GenBank/DDBJ databases">
        <title>The Agave Microbiome: Exploring the role of microbial communities in plant adaptations to desert environments.</title>
        <authorList>
            <person name="Partida-Martinez L.P."/>
        </authorList>
    </citation>
    <scope>NUCLEOTIDE SEQUENCE [LARGE SCALE GENOMIC DNA]</scope>
    <source>
        <strain evidence="2 3">AS3.13</strain>
    </source>
</reference>
<dbReference type="Pfam" id="PF01663">
    <property type="entry name" value="Phosphodiest"/>
    <property type="match status" value="1"/>
</dbReference>
<name>A0A7X0MNZ6_9SPHN</name>
<dbReference type="PROSITE" id="PS51257">
    <property type="entry name" value="PROKAR_LIPOPROTEIN"/>
    <property type="match status" value="1"/>
</dbReference>
<reference evidence="2 3" key="2">
    <citation type="submission" date="2020-08" db="EMBL/GenBank/DDBJ databases">
        <authorList>
            <person name="Partida-Martinez L."/>
            <person name="Huntemann M."/>
            <person name="Clum A."/>
            <person name="Wang J."/>
            <person name="Palaniappan K."/>
            <person name="Ritter S."/>
            <person name="Chen I.-M."/>
            <person name="Stamatis D."/>
            <person name="Reddy T."/>
            <person name="O'Malley R."/>
            <person name="Daum C."/>
            <person name="Shapiro N."/>
            <person name="Ivanova N."/>
            <person name="Kyrpides N."/>
            <person name="Woyke T."/>
        </authorList>
    </citation>
    <scope>NUCLEOTIDE SEQUENCE [LARGE SCALE GENOMIC DNA]</scope>
    <source>
        <strain evidence="2 3">AS3.13</strain>
    </source>
</reference>
<keyword evidence="1" id="KW-0732">Signal</keyword>
<organism evidence="2 3">
    <name type="scientific">Sphingomonas endophytica</name>
    <dbReference type="NCBI Taxonomy" id="869719"/>
    <lineage>
        <taxon>Bacteria</taxon>
        <taxon>Pseudomonadati</taxon>
        <taxon>Pseudomonadota</taxon>
        <taxon>Alphaproteobacteria</taxon>
        <taxon>Sphingomonadales</taxon>
        <taxon>Sphingomonadaceae</taxon>
        <taxon>Sphingomonas</taxon>
    </lineage>
</organism>
<dbReference type="Proteomes" id="UP000522313">
    <property type="component" value="Unassembled WGS sequence"/>
</dbReference>
<feature type="signal peptide" evidence="1">
    <location>
        <begin position="1"/>
        <end position="17"/>
    </location>
</feature>
<sequence length="454" mass="48604">MSRVPLLAALAAVSACAYRYDPPALPPVTRPAPPTGTAAVTTPVGRTTGEQRAPVTILVSIDGFRPDYLTRGVTPHLSQLAATGVSAAMRPSFPSKTFPNHWTLVTGVVPDRHGITANSMEDATQPGEKFTMATDDPFWWNTAEPIWVTAERAGIRSGTMFWPGASVAWGATRAKDWPHETTGGTRPHDWQQYGEAIDDRQRVDSVIDWLRRPAATRPGFLTLYFDEVDTAGHRFGPADSRTLAAVAKADAAIGRLVSELAGLGQPANLVIVSDHGMAPTDSRRTIALDTIVSGTDARVVEAGPYATLEPLPGRDAAVAAALLRPHPHMQCWRKGQLPARFRYGRNPRIPAFLCLAEDGPGGAWTIAKTKPTKQASDGAHGFDNDAPDMRALFIANGPAFRAGKRLPTFDNVDVAPLLRDLLGLPAGQGLDGSDRPFRGVLIAGPQRRTLPHGG</sequence>
<proteinExistence type="predicted"/>
<evidence type="ECO:0000256" key="1">
    <source>
        <dbReference type="SAM" id="SignalP"/>
    </source>
</evidence>
<gene>
    <name evidence="2" type="ORF">F4693_001485</name>
</gene>
<dbReference type="PANTHER" id="PTHR10151">
    <property type="entry name" value="ECTONUCLEOTIDE PYROPHOSPHATASE/PHOSPHODIESTERASE"/>
    <property type="match status" value="1"/>
</dbReference>
<feature type="chain" id="PRO_5031406635" evidence="1">
    <location>
        <begin position="18"/>
        <end position="454"/>
    </location>
</feature>
<dbReference type="InterPro" id="IPR017850">
    <property type="entry name" value="Alkaline_phosphatase_core_sf"/>
</dbReference>
<dbReference type="InterPro" id="IPR002591">
    <property type="entry name" value="Phosphodiest/P_Trfase"/>
</dbReference>
<dbReference type="SUPFAM" id="SSF53649">
    <property type="entry name" value="Alkaline phosphatase-like"/>
    <property type="match status" value="1"/>
</dbReference>
<dbReference type="Gene3D" id="3.40.720.10">
    <property type="entry name" value="Alkaline Phosphatase, subunit A"/>
    <property type="match status" value="1"/>
</dbReference>
<dbReference type="Gene3D" id="3.30.1360.180">
    <property type="match status" value="1"/>
</dbReference>
<accession>A0A7X0MNZ6</accession>